<keyword evidence="4" id="KW-0788">Thiol protease</keyword>
<dbReference type="Pfam" id="PF00112">
    <property type="entry name" value="Peptidase_C1"/>
    <property type="match status" value="2"/>
</dbReference>
<protein>
    <submittedName>
        <fullName evidence="12">Cysteine protease RD21B</fullName>
    </submittedName>
</protein>
<name>A0AAE1WBX3_9LAMI</name>
<dbReference type="InterPro" id="IPR000668">
    <property type="entry name" value="Peptidase_C1A_C"/>
</dbReference>
<evidence type="ECO:0000256" key="4">
    <source>
        <dbReference type="ARBA" id="ARBA00022807"/>
    </source>
</evidence>
<evidence type="ECO:0000313" key="12">
    <source>
        <dbReference type="EMBL" id="KAK4390535.1"/>
    </source>
</evidence>
<reference evidence="12" key="2">
    <citation type="journal article" date="2024" name="Plant">
        <title>Genomic evolution and insights into agronomic trait innovations of Sesamum species.</title>
        <authorList>
            <person name="Miao H."/>
            <person name="Wang L."/>
            <person name="Qu L."/>
            <person name="Liu H."/>
            <person name="Sun Y."/>
            <person name="Le M."/>
            <person name="Wang Q."/>
            <person name="Wei S."/>
            <person name="Zheng Y."/>
            <person name="Lin W."/>
            <person name="Duan Y."/>
            <person name="Cao H."/>
            <person name="Xiong S."/>
            <person name="Wang X."/>
            <person name="Wei L."/>
            <person name="Li C."/>
            <person name="Ma Q."/>
            <person name="Ju M."/>
            <person name="Zhao R."/>
            <person name="Li G."/>
            <person name="Mu C."/>
            <person name="Tian Q."/>
            <person name="Mei H."/>
            <person name="Zhang T."/>
            <person name="Gao T."/>
            <person name="Zhang H."/>
        </authorList>
    </citation>
    <scope>NUCLEOTIDE SEQUENCE</scope>
    <source>
        <strain evidence="12">K16</strain>
    </source>
</reference>
<dbReference type="InterPro" id="IPR013201">
    <property type="entry name" value="Prot_inhib_I29"/>
</dbReference>
<dbReference type="PANTHER" id="PTHR12411">
    <property type="entry name" value="CYSTEINE PROTEASE FAMILY C1-RELATED"/>
    <property type="match status" value="1"/>
</dbReference>
<dbReference type="Proteomes" id="UP001289374">
    <property type="component" value="Unassembled WGS sequence"/>
</dbReference>
<reference evidence="12" key="1">
    <citation type="submission" date="2020-06" db="EMBL/GenBank/DDBJ databases">
        <authorList>
            <person name="Li T."/>
            <person name="Hu X."/>
            <person name="Zhang T."/>
            <person name="Song X."/>
            <person name="Zhang H."/>
            <person name="Dai N."/>
            <person name="Sheng W."/>
            <person name="Hou X."/>
            <person name="Wei L."/>
        </authorList>
    </citation>
    <scope>NUCLEOTIDE SEQUENCE</scope>
    <source>
        <strain evidence="12">K16</strain>
        <tissue evidence="12">Leaf</tissue>
    </source>
</reference>
<keyword evidence="2 12" id="KW-0645">Protease</keyword>
<evidence type="ECO:0000256" key="7">
    <source>
        <dbReference type="ARBA" id="ARBA00023180"/>
    </source>
</evidence>
<evidence type="ECO:0000256" key="6">
    <source>
        <dbReference type="ARBA" id="ARBA00023157"/>
    </source>
</evidence>
<dbReference type="PROSITE" id="PS00639">
    <property type="entry name" value="THIOL_PROTEASE_HIS"/>
    <property type="match status" value="1"/>
</dbReference>
<feature type="domain" description="Peptidase C1A papain C-terminal" evidence="10">
    <location>
        <begin position="144"/>
        <end position="411"/>
    </location>
</feature>
<dbReference type="Pfam" id="PF00396">
    <property type="entry name" value="Granulin"/>
    <property type="match status" value="1"/>
</dbReference>
<evidence type="ECO:0000256" key="2">
    <source>
        <dbReference type="ARBA" id="ARBA00022670"/>
    </source>
</evidence>
<proteinExistence type="inferred from homology"/>
<evidence type="ECO:0000313" key="13">
    <source>
        <dbReference type="Proteomes" id="UP001289374"/>
    </source>
</evidence>
<dbReference type="AlphaFoldDB" id="A0AAE1WBX3"/>
<organism evidence="12 13">
    <name type="scientific">Sesamum angolense</name>
    <dbReference type="NCBI Taxonomy" id="2727404"/>
    <lineage>
        <taxon>Eukaryota</taxon>
        <taxon>Viridiplantae</taxon>
        <taxon>Streptophyta</taxon>
        <taxon>Embryophyta</taxon>
        <taxon>Tracheophyta</taxon>
        <taxon>Spermatophyta</taxon>
        <taxon>Magnoliopsida</taxon>
        <taxon>eudicotyledons</taxon>
        <taxon>Gunneridae</taxon>
        <taxon>Pentapetalae</taxon>
        <taxon>asterids</taxon>
        <taxon>lamiids</taxon>
        <taxon>Lamiales</taxon>
        <taxon>Pedaliaceae</taxon>
        <taxon>Sesamum</taxon>
    </lineage>
</organism>
<dbReference type="SUPFAM" id="SSF57277">
    <property type="entry name" value="Granulin repeat"/>
    <property type="match status" value="1"/>
</dbReference>
<dbReference type="GO" id="GO:0006508">
    <property type="term" value="P:proteolysis"/>
    <property type="evidence" value="ECO:0007669"/>
    <property type="project" value="UniProtKB-KW"/>
</dbReference>
<dbReference type="InterPro" id="IPR038765">
    <property type="entry name" value="Papain-like_cys_pep_sf"/>
</dbReference>
<dbReference type="Gene3D" id="3.90.70.10">
    <property type="entry name" value="Cysteine proteinases"/>
    <property type="match status" value="1"/>
</dbReference>
<feature type="domain" description="Cathepsin propeptide inhibitor" evidence="11">
    <location>
        <begin position="56"/>
        <end position="113"/>
    </location>
</feature>
<dbReference type="PRINTS" id="PR00705">
    <property type="entry name" value="PAPAIN"/>
</dbReference>
<keyword evidence="13" id="KW-1185">Reference proteome</keyword>
<dbReference type="InterPro" id="IPR025660">
    <property type="entry name" value="Pept_his_AS"/>
</dbReference>
<evidence type="ECO:0000256" key="8">
    <source>
        <dbReference type="SAM" id="SignalP"/>
    </source>
</evidence>
<dbReference type="PROSITE" id="PS00640">
    <property type="entry name" value="THIOL_PROTEASE_ASN"/>
    <property type="match status" value="1"/>
</dbReference>
<dbReference type="SMART" id="SM00277">
    <property type="entry name" value="GRAN"/>
    <property type="match status" value="1"/>
</dbReference>
<dbReference type="SUPFAM" id="SSF54001">
    <property type="entry name" value="Cysteine proteinases"/>
    <property type="match status" value="1"/>
</dbReference>
<dbReference type="InterPro" id="IPR039417">
    <property type="entry name" value="Peptidase_C1A_papain-like"/>
</dbReference>
<comment type="similarity">
    <text evidence="1">Belongs to the peptidase C1 family.</text>
</comment>
<dbReference type="InterPro" id="IPR000118">
    <property type="entry name" value="Granulin"/>
</dbReference>
<feature type="signal peptide" evidence="8">
    <location>
        <begin position="1"/>
        <end position="27"/>
    </location>
</feature>
<dbReference type="Gene3D" id="2.10.25.160">
    <property type="entry name" value="Granulin"/>
    <property type="match status" value="1"/>
</dbReference>
<sequence length="527" mass="58303">MAAPSFSAVSLSFLLLFLSVFLAESLGSDMSIISYDERHGGVKDGARTDEEVMSMYESWMVKHGKSYNALGEKEKRFEIFKDNLRYIEEQNAMPNRTYKLGLNRFADLSNEEYRRTYMGTRTDAKRRFSKVKSDRYEPKVGDSLPDSIDWREKGAVAPIKDQGGCGSCWAFSTIASVEGINQIVTGNLISLSEQELVDCDTSYDEGCNGGLMDYAFQFIIKNGGIDTEEDYPYTGRDGRCDQYRKNAKVVSIDSYEDVPASNEKALQKAVASQPISVAIEGGGRDFQLYESKDEIEFATGTMVSTEHRSRLYYSFAACGSRVKWITCILSSHYLNLSFLEISAGYIHWRCGVDLDHGVNVVGYGSENSVDYWIVRNSWGASWGEKGYVRMQRNIKSKSGLCGIAIEPSYPIKTGQNPPNPGPTPPSPPSPVKPPSVCDDYYACPESDTCCCTFEYFGECLEWGCCPLEGATCCEDYSSCCPHEYPVCNIFAGTCSISKGSPLGVKAMRRTLAKPIGTAAKDGKKSSS</sequence>
<keyword evidence="3" id="KW-0378">Hydrolase</keyword>
<gene>
    <name evidence="12" type="ORF">Sango_2116800</name>
</gene>
<evidence type="ECO:0000259" key="10">
    <source>
        <dbReference type="SMART" id="SM00645"/>
    </source>
</evidence>
<dbReference type="InterPro" id="IPR025661">
    <property type="entry name" value="Pept_asp_AS"/>
</dbReference>
<keyword evidence="5" id="KW-0865">Zymogen</keyword>
<dbReference type="InterPro" id="IPR013128">
    <property type="entry name" value="Peptidase_C1A"/>
</dbReference>
<dbReference type="FunFam" id="2.10.25.160:FF:000002">
    <property type="entry name" value="Cysteine protease 1"/>
    <property type="match status" value="1"/>
</dbReference>
<dbReference type="EMBL" id="JACGWL010000012">
    <property type="protein sequence ID" value="KAK4390535.1"/>
    <property type="molecule type" value="Genomic_DNA"/>
</dbReference>
<dbReference type="SMART" id="SM00848">
    <property type="entry name" value="Inhibitor_I29"/>
    <property type="match status" value="1"/>
</dbReference>
<dbReference type="GO" id="GO:0008234">
    <property type="term" value="F:cysteine-type peptidase activity"/>
    <property type="evidence" value="ECO:0007669"/>
    <property type="project" value="UniProtKB-KW"/>
</dbReference>
<evidence type="ECO:0000256" key="3">
    <source>
        <dbReference type="ARBA" id="ARBA00022801"/>
    </source>
</evidence>
<keyword evidence="7" id="KW-0325">Glycoprotein</keyword>
<dbReference type="Pfam" id="PF08246">
    <property type="entry name" value="Inhibitor_I29"/>
    <property type="match status" value="1"/>
</dbReference>
<dbReference type="InterPro" id="IPR037277">
    <property type="entry name" value="Granulin_sf"/>
</dbReference>
<dbReference type="InterPro" id="IPR000169">
    <property type="entry name" value="Pept_cys_AS"/>
</dbReference>
<feature type="domain" description="Granulins" evidence="9">
    <location>
        <begin position="437"/>
        <end position="494"/>
    </location>
</feature>
<evidence type="ECO:0000259" key="9">
    <source>
        <dbReference type="SMART" id="SM00277"/>
    </source>
</evidence>
<keyword evidence="8" id="KW-0732">Signal</keyword>
<feature type="chain" id="PRO_5042217582" evidence="8">
    <location>
        <begin position="28"/>
        <end position="527"/>
    </location>
</feature>
<dbReference type="PROSITE" id="PS00139">
    <property type="entry name" value="THIOL_PROTEASE_CYS"/>
    <property type="match status" value="1"/>
</dbReference>
<keyword evidence="6" id="KW-1015">Disulfide bond</keyword>
<comment type="caution">
    <text evidence="12">The sequence shown here is derived from an EMBL/GenBank/DDBJ whole genome shotgun (WGS) entry which is preliminary data.</text>
</comment>
<evidence type="ECO:0000259" key="11">
    <source>
        <dbReference type="SMART" id="SM00848"/>
    </source>
</evidence>
<dbReference type="FunFam" id="3.90.70.10:FF:000204">
    <property type="entry name" value="Papain"/>
    <property type="match status" value="1"/>
</dbReference>
<dbReference type="CDD" id="cd02248">
    <property type="entry name" value="Peptidase_C1A"/>
    <property type="match status" value="1"/>
</dbReference>
<evidence type="ECO:0000256" key="5">
    <source>
        <dbReference type="ARBA" id="ARBA00023145"/>
    </source>
</evidence>
<accession>A0AAE1WBX3</accession>
<evidence type="ECO:0000256" key="1">
    <source>
        <dbReference type="ARBA" id="ARBA00008455"/>
    </source>
</evidence>
<dbReference type="SMART" id="SM00645">
    <property type="entry name" value="Pept_C1"/>
    <property type="match status" value="1"/>
</dbReference>